<comment type="caution">
    <text evidence="1">The sequence shown here is derived from an EMBL/GenBank/DDBJ whole genome shotgun (WGS) entry which is preliminary data.</text>
</comment>
<dbReference type="EMBL" id="JAVRHV010000001">
    <property type="protein sequence ID" value="MDT0552206.1"/>
    <property type="molecule type" value="Genomic_DNA"/>
</dbReference>
<keyword evidence="2" id="KW-1185">Reference proteome</keyword>
<dbReference type="RefSeq" id="WP_311592046.1">
    <property type="nucleotide sequence ID" value="NZ_JAVRHV010000001.1"/>
</dbReference>
<proteinExistence type="predicted"/>
<organism evidence="1 2">
    <name type="scientific">Urechidicola vernalis</name>
    <dbReference type="NCBI Taxonomy" id="3075600"/>
    <lineage>
        <taxon>Bacteria</taxon>
        <taxon>Pseudomonadati</taxon>
        <taxon>Bacteroidota</taxon>
        <taxon>Flavobacteriia</taxon>
        <taxon>Flavobacteriales</taxon>
        <taxon>Flavobacteriaceae</taxon>
        <taxon>Urechidicola</taxon>
    </lineage>
</organism>
<gene>
    <name evidence="1" type="ORF">RM519_03005</name>
</gene>
<evidence type="ECO:0000313" key="2">
    <source>
        <dbReference type="Proteomes" id="UP001252186"/>
    </source>
</evidence>
<protein>
    <submittedName>
        <fullName evidence="1">Uncharacterized protein</fullName>
    </submittedName>
</protein>
<dbReference type="Proteomes" id="UP001252186">
    <property type="component" value="Unassembled WGS sequence"/>
</dbReference>
<sequence length="149" mass="17117">MESNLKTTVLSILGLFLITFIGYAQETYTITLIQNNDGSFHFESSDNATVLNSSSLKEYTILVYEEDEVIWEGLTMNDEEFDIDEINYVRGNKIFQNDKIRGQRGNGDKKEVKAKVKKNKKNVDYTYEIVFTINGNQQSIDPKLKVGER</sequence>
<reference evidence="1 2" key="1">
    <citation type="submission" date="2023-09" db="EMBL/GenBank/DDBJ databases">
        <authorList>
            <person name="Rey-Velasco X."/>
        </authorList>
    </citation>
    <scope>NUCLEOTIDE SEQUENCE [LARGE SCALE GENOMIC DNA]</scope>
    <source>
        <strain evidence="1 2">P050</strain>
    </source>
</reference>
<evidence type="ECO:0000313" key="1">
    <source>
        <dbReference type="EMBL" id="MDT0552206.1"/>
    </source>
</evidence>
<name>A0ABU2Y308_9FLAO</name>
<accession>A0ABU2Y308</accession>